<keyword evidence="11" id="KW-0732">Signal</keyword>
<evidence type="ECO:0000256" key="11">
    <source>
        <dbReference type="SAM" id="SignalP"/>
    </source>
</evidence>
<feature type="transmembrane region" description="Helical" evidence="10">
    <location>
        <begin position="361"/>
        <end position="380"/>
    </location>
</feature>
<dbReference type="PANTHER" id="PTHR11795">
    <property type="entry name" value="BRANCHED-CHAIN AMINO ACID TRANSPORT SYSTEM PERMEASE PROTEIN LIVH"/>
    <property type="match status" value="1"/>
</dbReference>
<feature type="chain" id="PRO_5045080964" description="Branched-chain amino acid ABC transporter permease" evidence="11">
    <location>
        <begin position="35"/>
        <end position="462"/>
    </location>
</feature>
<sequence>MEKTLRPARWWLAIPALLAALAVALGLGAPPADATAPPSDSGSAYQFQGIVRSDPQTPIAGVVINASGPDGFAGTATTAADGRWSIPTPGPGDYTVSIDETTVPDGLEVNPAHISRDFTLGTTSSQSVLFGIGAPGSFAPAPSAGSGDGGGDDGGSESNESTSSSSSFSWSRLGQRLFTGLNFGLLLALAAIGITLIFGTTGVNNFAHGEMVTFGGFAFFLLTTTLGLPVWVAIIGVLIASGAFGWLHDAAIFKPLRRRRVGLVQVLIVTIGLSIALRYFYQFLFGGGSSTLAVDNSARISFGTFNVNVSNIVSMVVSVVILGAVAYFLTRTRIGKATRAVSDNAGLAAASGINVDRVIRIVWVIAGMLTGLSGVLYAYFIGASVRWDMGFLILLLLFASVTLGGLGSAFGALVGALIIGIVTEVSTLWLPSDLRFAVALVILILVLLVRPQGVLGRKERIG</sequence>
<evidence type="ECO:0000256" key="3">
    <source>
        <dbReference type="ARBA" id="ARBA00022475"/>
    </source>
</evidence>
<dbReference type="SUPFAM" id="SSF49478">
    <property type="entry name" value="Cna protein B-type domain"/>
    <property type="match status" value="1"/>
</dbReference>
<evidence type="ECO:0000313" key="13">
    <source>
        <dbReference type="Proteomes" id="UP001501599"/>
    </source>
</evidence>
<evidence type="ECO:0000256" key="1">
    <source>
        <dbReference type="ARBA" id="ARBA00004651"/>
    </source>
</evidence>
<feature type="signal peptide" evidence="11">
    <location>
        <begin position="1"/>
        <end position="34"/>
    </location>
</feature>
<evidence type="ECO:0000313" key="12">
    <source>
        <dbReference type="EMBL" id="GAA2171472.1"/>
    </source>
</evidence>
<name>A0ABP5MCJ3_9MICO</name>
<protein>
    <recommendedName>
        <fullName evidence="14">Branched-chain amino acid ABC transporter permease</fullName>
    </recommendedName>
</protein>
<gene>
    <name evidence="12" type="ORF">GCM10009846_05470</name>
</gene>
<keyword evidence="5" id="KW-0029">Amino-acid transport</keyword>
<evidence type="ECO:0000256" key="9">
    <source>
        <dbReference type="SAM" id="MobiDB-lite"/>
    </source>
</evidence>
<dbReference type="Pfam" id="PF02653">
    <property type="entry name" value="BPD_transp_2"/>
    <property type="match status" value="1"/>
</dbReference>
<organism evidence="12 13">
    <name type="scientific">Agrococcus versicolor</name>
    <dbReference type="NCBI Taxonomy" id="501482"/>
    <lineage>
        <taxon>Bacteria</taxon>
        <taxon>Bacillati</taxon>
        <taxon>Actinomycetota</taxon>
        <taxon>Actinomycetes</taxon>
        <taxon>Micrococcales</taxon>
        <taxon>Microbacteriaceae</taxon>
        <taxon>Agrococcus</taxon>
    </lineage>
</organism>
<evidence type="ECO:0008006" key="14">
    <source>
        <dbReference type="Google" id="ProtNLM"/>
    </source>
</evidence>
<comment type="similarity">
    <text evidence="8">Belongs to the binding-protein-dependent transport system permease family. LivHM subfamily.</text>
</comment>
<evidence type="ECO:0000256" key="4">
    <source>
        <dbReference type="ARBA" id="ARBA00022692"/>
    </source>
</evidence>
<comment type="caution">
    <text evidence="12">The sequence shown here is derived from an EMBL/GenBank/DDBJ whole genome shotgun (WGS) entry which is preliminary data.</text>
</comment>
<evidence type="ECO:0000256" key="8">
    <source>
        <dbReference type="ARBA" id="ARBA00037998"/>
    </source>
</evidence>
<evidence type="ECO:0000256" key="7">
    <source>
        <dbReference type="ARBA" id="ARBA00023136"/>
    </source>
</evidence>
<dbReference type="Gene3D" id="2.60.40.10">
    <property type="entry name" value="Immunoglobulins"/>
    <property type="match status" value="1"/>
</dbReference>
<evidence type="ECO:0000256" key="10">
    <source>
        <dbReference type="SAM" id="Phobius"/>
    </source>
</evidence>
<feature type="transmembrane region" description="Helical" evidence="10">
    <location>
        <begin position="309"/>
        <end position="329"/>
    </location>
</feature>
<feature type="compositionally biased region" description="Low complexity" evidence="9">
    <location>
        <begin position="156"/>
        <end position="168"/>
    </location>
</feature>
<reference evidence="13" key="1">
    <citation type="journal article" date="2019" name="Int. J. Syst. Evol. Microbiol.">
        <title>The Global Catalogue of Microorganisms (GCM) 10K type strain sequencing project: providing services to taxonomists for standard genome sequencing and annotation.</title>
        <authorList>
            <consortium name="The Broad Institute Genomics Platform"/>
            <consortium name="The Broad Institute Genome Sequencing Center for Infectious Disease"/>
            <person name="Wu L."/>
            <person name="Ma J."/>
        </authorList>
    </citation>
    <scope>NUCLEOTIDE SEQUENCE [LARGE SCALE GENOMIC DNA]</scope>
    <source>
        <strain evidence="13">JCM 16026</strain>
    </source>
</reference>
<dbReference type="EMBL" id="BAAAQT010000004">
    <property type="protein sequence ID" value="GAA2171472.1"/>
    <property type="molecule type" value="Genomic_DNA"/>
</dbReference>
<keyword evidence="2" id="KW-0813">Transport</keyword>
<evidence type="ECO:0000256" key="6">
    <source>
        <dbReference type="ARBA" id="ARBA00022989"/>
    </source>
</evidence>
<dbReference type="PANTHER" id="PTHR11795:SF449">
    <property type="entry name" value="BRANCHED-CHAIN AMINO ACID TRANSPORT PERMEASE PROTEIN LIVH-RELATED"/>
    <property type="match status" value="1"/>
</dbReference>
<keyword evidence="6 10" id="KW-1133">Transmembrane helix</keyword>
<keyword evidence="4 10" id="KW-0812">Transmembrane</keyword>
<feature type="transmembrane region" description="Helical" evidence="10">
    <location>
        <begin position="177"/>
        <end position="198"/>
    </location>
</feature>
<dbReference type="InterPro" id="IPR001851">
    <property type="entry name" value="ABC_transp_permease"/>
</dbReference>
<dbReference type="CDD" id="cd06582">
    <property type="entry name" value="TM_PBP1_LivH_like"/>
    <property type="match status" value="1"/>
</dbReference>
<keyword evidence="7 10" id="KW-0472">Membrane</keyword>
<dbReference type="InterPro" id="IPR013783">
    <property type="entry name" value="Ig-like_fold"/>
</dbReference>
<feature type="transmembrane region" description="Helical" evidence="10">
    <location>
        <begin position="260"/>
        <end position="281"/>
    </location>
</feature>
<keyword evidence="3" id="KW-1003">Cell membrane</keyword>
<dbReference type="RefSeq" id="WP_344340055.1">
    <property type="nucleotide sequence ID" value="NZ_BAAAQT010000004.1"/>
</dbReference>
<feature type="transmembrane region" description="Helical" evidence="10">
    <location>
        <begin position="228"/>
        <end position="248"/>
    </location>
</feature>
<keyword evidence="13" id="KW-1185">Reference proteome</keyword>
<evidence type="ECO:0000256" key="2">
    <source>
        <dbReference type="ARBA" id="ARBA00022448"/>
    </source>
</evidence>
<feature type="region of interest" description="Disordered" evidence="9">
    <location>
        <begin position="140"/>
        <end position="168"/>
    </location>
</feature>
<dbReference type="InterPro" id="IPR052157">
    <property type="entry name" value="BCAA_transport_permease"/>
</dbReference>
<evidence type="ECO:0000256" key="5">
    <source>
        <dbReference type="ARBA" id="ARBA00022970"/>
    </source>
</evidence>
<proteinExistence type="inferred from homology"/>
<feature type="transmembrane region" description="Helical" evidence="10">
    <location>
        <begin position="434"/>
        <end position="453"/>
    </location>
</feature>
<feature type="transmembrane region" description="Helical" evidence="10">
    <location>
        <begin position="392"/>
        <end position="422"/>
    </location>
</feature>
<dbReference type="Proteomes" id="UP001501599">
    <property type="component" value="Unassembled WGS sequence"/>
</dbReference>
<accession>A0ABP5MCJ3</accession>
<comment type="subcellular location">
    <subcellularLocation>
        <location evidence="1">Cell membrane</location>
        <topology evidence="1">Multi-pass membrane protein</topology>
    </subcellularLocation>
</comment>